<dbReference type="AlphaFoldDB" id="A0A2I0JL35"/>
<accession>A0A2I0JL35</accession>
<feature type="region of interest" description="Disordered" evidence="1">
    <location>
        <begin position="55"/>
        <end position="75"/>
    </location>
</feature>
<evidence type="ECO:0000256" key="1">
    <source>
        <dbReference type="SAM" id="MobiDB-lite"/>
    </source>
</evidence>
<organism evidence="2 3">
    <name type="scientific">Punica granatum</name>
    <name type="common">Pomegranate</name>
    <dbReference type="NCBI Taxonomy" id="22663"/>
    <lineage>
        <taxon>Eukaryota</taxon>
        <taxon>Viridiplantae</taxon>
        <taxon>Streptophyta</taxon>
        <taxon>Embryophyta</taxon>
        <taxon>Tracheophyta</taxon>
        <taxon>Spermatophyta</taxon>
        <taxon>Magnoliopsida</taxon>
        <taxon>eudicotyledons</taxon>
        <taxon>Gunneridae</taxon>
        <taxon>Pentapetalae</taxon>
        <taxon>rosids</taxon>
        <taxon>malvids</taxon>
        <taxon>Myrtales</taxon>
        <taxon>Lythraceae</taxon>
        <taxon>Punica</taxon>
    </lineage>
</organism>
<comment type="caution">
    <text evidence="2">The sequence shown here is derived from an EMBL/GenBank/DDBJ whole genome shotgun (WGS) entry which is preliminary data.</text>
</comment>
<protein>
    <submittedName>
        <fullName evidence="2">Uncharacterized protein</fullName>
    </submittedName>
</protein>
<dbReference type="EMBL" id="PGOL01001553">
    <property type="protein sequence ID" value="PKI56937.1"/>
    <property type="molecule type" value="Genomic_DNA"/>
</dbReference>
<proteinExistence type="predicted"/>
<evidence type="ECO:0000313" key="3">
    <source>
        <dbReference type="Proteomes" id="UP000233551"/>
    </source>
</evidence>
<sequence length="126" mass="14445">MEQNLYIHQFRSCTVTFLPDITVMYFSISMNPASTQKAPHMTLYGLTSLLLARDPPDNHNAELPDQSRACFSSPQETEPLINELGMTARKHRQLHRGLSPSFSIFVKTLRASRPRPYISRPKIRTE</sequence>
<reference evidence="2 3" key="1">
    <citation type="submission" date="2017-11" db="EMBL/GenBank/DDBJ databases">
        <title>De-novo sequencing of pomegranate (Punica granatum L.) genome.</title>
        <authorList>
            <person name="Akparov Z."/>
            <person name="Amiraslanov A."/>
            <person name="Hajiyeva S."/>
            <person name="Abbasov M."/>
            <person name="Kaur K."/>
            <person name="Hamwieh A."/>
            <person name="Solovyev V."/>
            <person name="Salamov A."/>
            <person name="Braich B."/>
            <person name="Kosarev P."/>
            <person name="Mahmoud A."/>
            <person name="Hajiyev E."/>
            <person name="Babayeva S."/>
            <person name="Izzatullayeva V."/>
            <person name="Mammadov A."/>
            <person name="Mammadov A."/>
            <person name="Sharifova S."/>
            <person name="Ojaghi J."/>
            <person name="Eynullazada K."/>
            <person name="Bayramov B."/>
            <person name="Abdulazimova A."/>
            <person name="Shahmuradov I."/>
        </authorList>
    </citation>
    <scope>NUCLEOTIDE SEQUENCE [LARGE SCALE GENOMIC DNA]</scope>
    <source>
        <strain evidence="3">cv. AG2017</strain>
        <tissue evidence="2">Leaf</tissue>
    </source>
</reference>
<gene>
    <name evidence="2" type="ORF">CRG98_022672</name>
</gene>
<name>A0A2I0JL35_PUNGR</name>
<keyword evidence="3" id="KW-1185">Reference proteome</keyword>
<dbReference type="Proteomes" id="UP000233551">
    <property type="component" value="Unassembled WGS sequence"/>
</dbReference>
<evidence type="ECO:0000313" key="2">
    <source>
        <dbReference type="EMBL" id="PKI56937.1"/>
    </source>
</evidence>